<proteinExistence type="predicted"/>
<evidence type="ECO:0000256" key="1">
    <source>
        <dbReference type="SAM" id="MobiDB-lite"/>
    </source>
</evidence>
<accession>A0A8H7BVG2</accession>
<organism evidence="2 3">
    <name type="scientific">Apophysomyces ossiformis</name>
    <dbReference type="NCBI Taxonomy" id="679940"/>
    <lineage>
        <taxon>Eukaryota</taxon>
        <taxon>Fungi</taxon>
        <taxon>Fungi incertae sedis</taxon>
        <taxon>Mucoromycota</taxon>
        <taxon>Mucoromycotina</taxon>
        <taxon>Mucoromycetes</taxon>
        <taxon>Mucorales</taxon>
        <taxon>Mucorineae</taxon>
        <taxon>Mucoraceae</taxon>
        <taxon>Apophysomyces</taxon>
    </lineage>
</organism>
<dbReference type="Proteomes" id="UP000605846">
    <property type="component" value="Unassembled WGS sequence"/>
</dbReference>
<dbReference type="PANTHER" id="PTHR40050:SF1">
    <property type="entry name" value="INNER SPORE COAT PROTEIN H"/>
    <property type="match status" value="1"/>
</dbReference>
<reference evidence="2" key="1">
    <citation type="submission" date="2020-01" db="EMBL/GenBank/DDBJ databases">
        <title>Genome Sequencing of Three Apophysomyces-Like Fungal Strains Confirms a Novel Fungal Genus in the Mucoromycota with divergent Burkholderia-like Endosymbiotic Bacteria.</title>
        <authorList>
            <person name="Stajich J.E."/>
            <person name="Macias A.M."/>
            <person name="Carter-House D."/>
            <person name="Lovett B."/>
            <person name="Kasson L.R."/>
            <person name="Berry K."/>
            <person name="Grigoriev I."/>
            <person name="Chang Y."/>
            <person name="Spatafora J."/>
            <person name="Kasson M.T."/>
        </authorList>
    </citation>
    <scope>NUCLEOTIDE SEQUENCE</scope>
    <source>
        <strain evidence="2">NRRL A-21654</strain>
    </source>
</reference>
<dbReference type="EMBL" id="JABAYA010000039">
    <property type="protein sequence ID" value="KAF7728354.1"/>
    <property type="molecule type" value="Genomic_DNA"/>
</dbReference>
<dbReference type="InterPro" id="IPR014867">
    <property type="entry name" value="Spore_coat_CotH_CotH2/3/7"/>
</dbReference>
<dbReference type="PANTHER" id="PTHR40050">
    <property type="entry name" value="INNER SPORE COAT PROTEIN H"/>
    <property type="match status" value="1"/>
</dbReference>
<dbReference type="OrthoDB" id="10267127at2759"/>
<keyword evidence="3" id="KW-1185">Reference proteome</keyword>
<name>A0A8H7BVG2_9FUNG</name>
<evidence type="ECO:0000313" key="2">
    <source>
        <dbReference type="EMBL" id="KAF7728354.1"/>
    </source>
</evidence>
<feature type="region of interest" description="Disordered" evidence="1">
    <location>
        <begin position="484"/>
        <end position="516"/>
    </location>
</feature>
<gene>
    <name evidence="2" type="ORF">EC973_006295</name>
</gene>
<sequence length="574" mass="64600">MAPAREIVYSVITTTESGQSVGVLVDGVVFPLHPSSECPILFTGKAPEAKEGYKYVKTIDGQVEEHEVSMRPMRHEDAPNEFYNRTWNTASIAEFPDVLPHLPVINRIESGLHDHTQIPTIHLAAEQDDVNLMHTNLTSVIKITSKMTYIRLNDVKSFTDVKIKLAGRSSRLQPKPSYNIILPKKSKLFGYRRIKLRSLMTDPSYIREQLSYDFMKSIGLPTSGFSFVRVFLNNQPLGLFGLMENYKNPWLKNEFGGGKRYEQGILYQGMALGNMLKGPVSGAQSDLAYRGPDQALYADGTYQVKQEPNIDSPKDYTKLMELTKFLAEAPTTSPDAVKIWQKWIDTECLIRNMVAEILLGLSDGYIVFVDNYYLYLHPQDNRFIFLASDVDVSLGSTCVKLSDMWSGDYRTFPGMSHTRPLVQKMLEVPQFRERFENLLVELCQKIFNLEAMSQRIDDLANMVREDVQWDKQLLTIKINARRAKSNATADSASEPASMESTSKESSGRNYTNELPPPFDPAVVADLVARVSKGDVSLDDAVNGPTGHISLAGIKEWIDQQSKATLAHFKVSETK</sequence>
<protein>
    <submittedName>
        <fullName evidence="2">Uncharacterized protein</fullName>
    </submittedName>
</protein>
<comment type="caution">
    <text evidence="2">The sequence shown here is derived from an EMBL/GenBank/DDBJ whole genome shotgun (WGS) entry which is preliminary data.</text>
</comment>
<dbReference type="Pfam" id="PF08757">
    <property type="entry name" value="CotH"/>
    <property type="match status" value="1"/>
</dbReference>
<evidence type="ECO:0000313" key="3">
    <source>
        <dbReference type="Proteomes" id="UP000605846"/>
    </source>
</evidence>
<dbReference type="AlphaFoldDB" id="A0A8H7BVG2"/>